<organism evidence="22 23">
    <name type="scientific">Stegodyphus mimosarum</name>
    <name type="common">African social velvet spider</name>
    <dbReference type="NCBI Taxonomy" id="407821"/>
    <lineage>
        <taxon>Eukaryota</taxon>
        <taxon>Metazoa</taxon>
        <taxon>Ecdysozoa</taxon>
        <taxon>Arthropoda</taxon>
        <taxon>Chelicerata</taxon>
        <taxon>Arachnida</taxon>
        <taxon>Araneae</taxon>
        <taxon>Araneomorphae</taxon>
        <taxon>Entelegynae</taxon>
        <taxon>Eresoidea</taxon>
        <taxon>Eresidae</taxon>
        <taxon>Stegodyphus</taxon>
    </lineage>
</organism>
<keyword evidence="9" id="KW-0418">Kinase</keyword>
<evidence type="ECO:0000256" key="6">
    <source>
        <dbReference type="ARBA" id="ARBA00022729"/>
    </source>
</evidence>
<evidence type="ECO:0000256" key="20">
    <source>
        <dbReference type="SAM" id="SignalP"/>
    </source>
</evidence>
<dbReference type="GO" id="GO:0016020">
    <property type="term" value="C:membrane"/>
    <property type="evidence" value="ECO:0007669"/>
    <property type="project" value="UniProtKB-SubCell"/>
</dbReference>
<dbReference type="AlphaFoldDB" id="A0A087T8V9"/>
<dbReference type="GO" id="GO:0004714">
    <property type="term" value="F:transmembrane receptor protein tyrosine kinase activity"/>
    <property type="evidence" value="ECO:0007669"/>
    <property type="project" value="UniProtKB-EC"/>
</dbReference>
<feature type="domain" description="Ig-like" evidence="21">
    <location>
        <begin position="243"/>
        <end position="336"/>
    </location>
</feature>
<comment type="subcellular location">
    <subcellularLocation>
        <location evidence="1">Membrane</location>
        <topology evidence="1">Single-pass membrane protein</topology>
    </subcellularLocation>
</comment>
<dbReference type="InterPro" id="IPR003599">
    <property type="entry name" value="Ig_sub"/>
</dbReference>
<dbReference type="Gene3D" id="2.60.40.10">
    <property type="entry name" value="Immunoglobulins"/>
    <property type="match status" value="3"/>
</dbReference>
<keyword evidence="3" id="KW-0597">Phosphoprotein</keyword>
<keyword evidence="15 22" id="KW-0675">Receptor</keyword>
<dbReference type="InterPro" id="IPR007110">
    <property type="entry name" value="Ig-like_dom"/>
</dbReference>
<dbReference type="InterPro" id="IPR013783">
    <property type="entry name" value="Ig-like_fold"/>
</dbReference>
<feature type="region of interest" description="Disordered" evidence="18">
    <location>
        <begin position="417"/>
        <end position="439"/>
    </location>
</feature>
<keyword evidence="10" id="KW-0067">ATP-binding</keyword>
<keyword evidence="5 19" id="KW-0812">Transmembrane</keyword>
<dbReference type="PROSITE" id="PS50835">
    <property type="entry name" value="IG_LIKE"/>
    <property type="match status" value="3"/>
</dbReference>
<dbReference type="PANTHER" id="PTHR19890">
    <property type="entry name" value="FIBROBLAST GROWTH FACTOR RECEPTOR"/>
    <property type="match status" value="1"/>
</dbReference>
<accession>A0A087T8V9</accession>
<keyword evidence="6 20" id="KW-0732">Signal</keyword>
<proteinExistence type="predicted"/>
<keyword evidence="4" id="KW-0808">Transferase</keyword>
<keyword evidence="23" id="KW-1185">Reference proteome</keyword>
<feature type="compositionally biased region" description="Polar residues" evidence="18">
    <location>
        <begin position="420"/>
        <end position="439"/>
    </location>
</feature>
<evidence type="ECO:0000256" key="19">
    <source>
        <dbReference type="SAM" id="Phobius"/>
    </source>
</evidence>
<evidence type="ECO:0000256" key="9">
    <source>
        <dbReference type="ARBA" id="ARBA00022777"/>
    </source>
</evidence>
<feature type="non-terminal residue" evidence="22">
    <location>
        <position position="451"/>
    </location>
</feature>
<dbReference type="EC" id="2.7.10.1" evidence="2"/>
<evidence type="ECO:0000256" key="15">
    <source>
        <dbReference type="ARBA" id="ARBA00023170"/>
    </source>
</evidence>
<evidence type="ECO:0000313" key="23">
    <source>
        <dbReference type="Proteomes" id="UP000054359"/>
    </source>
</evidence>
<dbReference type="SMART" id="SM00408">
    <property type="entry name" value="IGc2"/>
    <property type="match status" value="3"/>
</dbReference>
<dbReference type="CDD" id="cd00096">
    <property type="entry name" value="Ig"/>
    <property type="match status" value="1"/>
</dbReference>
<feature type="signal peptide" evidence="20">
    <location>
        <begin position="1"/>
        <end position="22"/>
    </location>
</feature>
<dbReference type="InterPro" id="IPR052615">
    <property type="entry name" value="FGFRL"/>
</dbReference>
<dbReference type="STRING" id="407821.A0A087T8V9"/>
<dbReference type="Pfam" id="PF07679">
    <property type="entry name" value="I-set"/>
    <property type="match status" value="2"/>
</dbReference>
<feature type="chain" id="PRO_5001829428" description="receptor protein-tyrosine kinase" evidence="20">
    <location>
        <begin position="23"/>
        <end position="451"/>
    </location>
</feature>
<evidence type="ECO:0000256" key="14">
    <source>
        <dbReference type="ARBA" id="ARBA00023157"/>
    </source>
</evidence>
<keyword evidence="13" id="KW-0829">Tyrosine-protein kinase</keyword>
<dbReference type="EMBL" id="KK114019">
    <property type="protein sequence ID" value="KFM61548.1"/>
    <property type="molecule type" value="Genomic_DNA"/>
</dbReference>
<evidence type="ECO:0000256" key="12">
    <source>
        <dbReference type="ARBA" id="ARBA00023136"/>
    </source>
</evidence>
<protein>
    <recommendedName>
        <fullName evidence="2">receptor protein-tyrosine kinase</fullName>
        <ecNumber evidence="2">2.7.10.1</ecNumber>
    </recommendedName>
</protein>
<dbReference type="SMART" id="SM00409">
    <property type="entry name" value="IG"/>
    <property type="match status" value="3"/>
</dbReference>
<evidence type="ECO:0000313" key="22">
    <source>
        <dbReference type="EMBL" id="KFM61548.1"/>
    </source>
</evidence>
<keyword evidence="7" id="KW-0677">Repeat</keyword>
<evidence type="ECO:0000256" key="8">
    <source>
        <dbReference type="ARBA" id="ARBA00022741"/>
    </source>
</evidence>
<dbReference type="FunFam" id="2.60.40.10:FF:000020">
    <property type="entry name" value="Fibroblast growth factor receptor"/>
    <property type="match status" value="1"/>
</dbReference>
<keyword evidence="16" id="KW-0325">Glycoprotein</keyword>
<keyword evidence="8" id="KW-0547">Nucleotide-binding</keyword>
<evidence type="ECO:0000256" key="17">
    <source>
        <dbReference type="ARBA" id="ARBA00023319"/>
    </source>
</evidence>
<evidence type="ECO:0000256" key="4">
    <source>
        <dbReference type="ARBA" id="ARBA00022679"/>
    </source>
</evidence>
<feature type="transmembrane region" description="Helical" evidence="19">
    <location>
        <begin position="364"/>
        <end position="389"/>
    </location>
</feature>
<name>A0A087T8V9_STEMI</name>
<evidence type="ECO:0000256" key="5">
    <source>
        <dbReference type="ARBA" id="ARBA00022692"/>
    </source>
</evidence>
<sequence length="451" mass="50376">MKTALSTFCFLLVVSYLSYVSTQSPPQLNTNHVVQQHIVRPGVSTTLECPVRNSRDLIFEWYKDKESINTYPGQRMRILTNGALRIKETIFDDTGVYKCRAVNGFGSVEFNTTLLVIGSDEDYERYEDIYDSDDMDSDDSKISLTSKPRLLYVTDEESPIYKTPGSSFRFQCVATGYPKPEMTWYKDGIQVSRAFRVGRWALTFRNAHSTDSGNYTCVATNLLGKASHSFVLVVDETKNRGIPLLIGSNTTAEEGQKAVMECGVKSSSFPHIEWLKQVDPNRQSADDAKSPIQMAGEYFNVLTTPYSIDYFVRDGIYYHKLIIENVQMEDAGKYVCLGANSYGYEYKFAYLEVHPRSGAFQASLPFPIVVTAIVVAVAVLGCIFALLVYCRPRRRSGSRGSSVAVPMVTKEDFIPMHPGPSNSSRCSIQPSRGRSSQQHVTYVAGLTNGTV</sequence>
<evidence type="ECO:0000256" key="11">
    <source>
        <dbReference type="ARBA" id="ARBA00022989"/>
    </source>
</evidence>
<dbReference type="InterPro" id="IPR003598">
    <property type="entry name" value="Ig_sub2"/>
</dbReference>
<evidence type="ECO:0000256" key="3">
    <source>
        <dbReference type="ARBA" id="ARBA00022553"/>
    </source>
</evidence>
<dbReference type="OMA" id="NEYEVPH"/>
<keyword evidence="17" id="KW-0393">Immunoglobulin domain</keyword>
<dbReference type="Proteomes" id="UP000054359">
    <property type="component" value="Unassembled WGS sequence"/>
</dbReference>
<evidence type="ECO:0000256" key="7">
    <source>
        <dbReference type="ARBA" id="ARBA00022737"/>
    </source>
</evidence>
<evidence type="ECO:0000256" key="16">
    <source>
        <dbReference type="ARBA" id="ARBA00023180"/>
    </source>
</evidence>
<evidence type="ECO:0000256" key="10">
    <source>
        <dbReference type="ARBA" id="ARBA00022840"/>
    </source>
</evidence>
<evidence type="ECO:0000259" key="21">
    <source>
        <dbReference type="PROSITE" id="PS50835"/>
    </source>
</evidence>
<feature type="domain" description="Ig-like" evidence="21">
    <location>
        <begin position="26"/>
        <end position="115"/>
    </location>
</feature>
<gene>
    <name evidence="22" type="ORF">X975_26492</name>
</gene>
<reference evidence="22 23" key="1">
    <citation type="submission" date="2013-11" db="EMBL/GenBank/DDBJ databases">
        <title>Genome sequencing of Stegodyphus mimosarum.</title>
        <authorList>
            <person name="Bechsgaard J."/>
        </authorList>
    </citation>
    <scope>NUCLEOTIDE SEQUENCE [LARGE SCALE GENOMIC DNA]</scope>
</reference>
<dbReference type="SUPFAM" id="SSF48726">
    <property type="entry name" value="Immunoglobulin"/>
    <property type="match status" value="3"/>
</dbReference>
<dbReference type="Pfam" id="PF13927">
    <property type="entry name" value="Ig_3"/>
    <property type="match status" value="1"/>
</dbReference>
<dbReference type="GO" id="GO:0005524">
    <property type="term" value="F:ATP binding"/>
    <property type="evidence" value="ECO:0007669"/>
    <property type="project" value="UniProtKB-KW"/>
</dbReference>
<dbReference type="FunFam" id="2.60.40.10:FF:000016">
    <property type="entry name" value="Fibroblast growth factor receptor"/>
    <property type="match status" value="1"/>
</dbReference>
<feature type="domain" description="Ig-like" evidence="21">
    <location>
        <begin position="148"/>
        <end position="235"/>
    </location>
</feature>
<keyword evidence="12 19" id="KW-0472">Membrane</keyword>
<dbReference type="InterPro" id="IPR036179">
    <property type="entry name" value="Ig-like_dom_sf"/>
</dbReference>
<dbReference type="OrthoDB" id="6127080at2759"/>
<evidence type="ECO:0000256" key="2">
    <source>
        <dbReference type="ARBA" id="ARBA00011902"/>
    </source>
</evidence>
<keyword evidence="11 19" id="KW-1133">Transmembrane helix</keyword>
<dbReference type="PANTHER" id="PTHR19890:SF10">
    <property type="entry name" value="FIBROBLAST GROWTH FACTOR RECEPTOR-LIKE 1"/>
    <property type="match status" value="1"/>
</dbReference>
<evidence type="ECO:0000256" key="13">
    <source>
        <dbReference type="ARBA" id="ARBA00023137"/>
    </source>
</evidence>
<keyword evidence="14" id="KW-1015">Disulfide bond</keyword>
<evidence type="ECO:0000256" key="1">
    <source>
        <dbReference type="ARBA" id="ARBA00004167"/>
    </source>
</evidence>
<dbReference type="InterPro" id="IPR013098">
    <property type="entry name" value="Ig_I-set"/>
</dbReference>
<evidence type="ECO:0000256" key="18">
    <source>
        <dbReference type="SAM" id="MobiDB-lite"/>
    </source>
</evidence>